<evidence type="ECO:0000313" key="3">
    <source>
        <dbReference type="Proteomes" id="UP000500857"/>
    </source>
</evidence>
<accession>A0A6H1U639</accession>
<organism evidence="2 3">
    <name type="scientific">Oxynema aestuarii AP17</name>
    <dbReference type="NCBI Taxonomy" id="2064643"/>
    <lineage>
        <taxon>Bacteria</taxon>
        <taxon>Bacillati</taxon>
        <taxon>Cyanobacteriota</taxon>
        <taxon>Cyanophyceae</taxon>
        <taxon>Oscillatoriophycideae</taxon>
        <taxon>Oscillatoriales</taxon>
        <taxon>Oscillatoriaceae</taxon>
        <taxon>Oxynema</taxon>
        <taxon>Oxynema aestuarii</taxon>
    </lineage>
</organism>
<gene>
    <name evidence="2" type="ORF">HCG48_19570</name>
</gene>
<evidence type="ECO:0000313" key="2">
    <source>
        <dbReference type="EMBL" id="QIZ73837.1"/>
    </source>
</evidence>
<reference evidence="2 3" key="1">
    <citation type="submission" date="2020-04" db="EMBL/GenBank/DDBJ databases">
        <authorList>
            <person name="Basu S."/>
            <person name="Maruthanayagam V."/>
            <person name="Chakraborty S."/>
            <person name="Pramanik A."/>
            <person name="Mukherjee J."/>
            <person name="Brink B."/>
        </authorList>
    </citation>
    <scope>NUCLEOTIDE SEQUENCE [LARGE SCALE GENOMIC DNA]</scope>
    <source>
        <strain evidence="2 3">AP17</strain>
    </source>
</reference>
<keyword evidence="3" id="KW-1185">Reference proteome</keyword>
<sequence length="160" mass="17540">MLGAAIATTLVGCNSIITERYDATATVTYTWKVEYTTTPVASKDRRIETFASNTLVNHNGEKPPGAVTGPDDRGLWWPALPPRPTVDQIEAAAEVNEKPGTPELLKDVEYQLTYQIGNRQVTKPTNYQVYREVAKAYPEGLPVKFTLGAGDLSVDRAEAQ</sequence>
<dbReference type="KEGG" id="oxy:HCG48_19570"/>
<evidence type="ECO:0000256" key="1">
    <source>
        <dbReference type="SAM" id="MobiDB-lite"/>
    </source>
</evidence>
<feature type="region of interest" description="Disordered" evidence="1">
    <location>
        <begin position="55"/>
        <end position="75"/>
    </location>
</feature>
<name>A0A6H1U639_9CYAN</name>
<protein>
    <submittedName>
        <fullName evidence="2">Uncharacterized protein</fullName>
    </submittedName>
</protein>
<dbReference type="AlphaFoldDB" id="A0A6H1U639"/>
<dbReference type="EMBL" id="CP051167">
    <property type="protein sequence ID" value="QIZ73837.1"/>
    <property type="molecule type" value="Genomic_DNA"/>
</dbReference>
<dbReference type="Proteomes" id="UP000500857">
    <property type="component" value="Chromosome"/>
</dbReference>
<proteinExistence type="predicted"/>